<organism evidence="3 4">
    <name type="scientific">Steinernema carpocapsae</name>
    <name type="common">Entomopathogenic nematode</name>
    <dbReference type="NCBI Taxonomy" id="34508"/>
    <lineage>
        <taxon>Eukaryota</taxon>
        <taxon>Metazoa</taxon>
        <taxon>Ecdysozoa</taxon>
        <taxon>Nematoda</taxon>
        <taxon>Chromadorea</taxon>
        <taxon>Rhabditida</taxon>
        <taxon>Tylenchina</taxon>
        <taxon>Panagrolaimomorpha</taxon>
        <taxon>Strongyloidoidea</taxon>
        <taxon>Steinernematidae</taxon>
        <taxon>Steinernema</taxon>
    </lineage>
</organism>
<evidence type="ECO:0000313" key="4">
    <source>
        <dbReference type="Proteomes" id="UP000298663"/>
    </source>
</evidence>
<accession>A0A4U5MR97</accession>
<gene>
    <name evidence="3" type="ORF">L596_019680</name>
</gene>
<name>A0A4U5MR97_STECR</name>
<feature type="region of interest" description="Disordered" evidence="1">
    <location>
        <begin position="418"/>
        <end position="461"/>
    </location>
</feature>
<feature type="compositionally biased region" description="Acidic residues" evidence="1">
    <location>
        <begin position="626"/>
        <end position="642"/>
    </location>
</feature>
<protein>
    <recommendedName>
        <fullName evidence="2">MADF domain-containing protein</fullName>
    </recommendedName>
</protein>
<dbReference type="Pfam" id="PF10545">
    <property type="entry name" value="MADF_DNA_bdg"/>
    <property type="match status" value="1"/>
</dbReference>
<dbReference type="Proteomes" id="UP000298663">
    <property type="component" value="Unassembled WGS sequence"/>
</dbReference>
<feature type="compositionally biased region" description="Polar residues" evidence="1">
    <location>
        <begin position="659"/>
        <end position="670"/>
    </location>
</feature>
<feature type="domain" description="MADF" evidence="2">
    <location>
        <begin position="199"/>
        <end position="265"/>
    </location>
</feature>
<evidence type="ECO:0000313" key="3">
    <source>
        <dbReference type="EMBL" id="TKR72190.1"/>
    </source>
</evidence>
<evidence type="ECO:0000256" key="1">
    <source>
        <dbReference type="SAM" id="MobiDB-lite"/>
    </source>
</evidence>
<reference evidence="3 4" key="2">
    <citation type="journal article" date="2019" name="G3 (Bethesda)">
        <title>Hybrid Assembly of the Genome of the Entomopathogenic Nematode Steinernema carpocapsae Identifies the X-Chromosome.</title>
        <authorList>
            <person name="Serra L."/>
            <person name="Macchietto M."/>
            <person name="Macias-Munoz A."/>
            <person name="McGill C.J."/>
            <person name="Rodriguez I.M."/>
            <person name="Rodriguez B."/>
            <person name="Murad R."/>
            <person name="Mortazavi A."/>
        </authorList>
    </citation>
    <scope>NUCLEOTIDE SEQUENCE [LARGE SCALE GENOMIC DNA]</scope>
    <source>
        <strain evidence="3 4">ALL</strain>
    </source>
</reference>
<sequence length="789" mass="90590">MGSPSKSINPTQSSEEAPLPYASLSRNYGNECCSYFLGLISEHPEFYTHSLSSPRDVPDLPQDAQDAWTEMLAKMKEKYKGVTHLMCIKFWRTMRALHKTPLGDPYRDDHPFLLTLTSSKKGRKPNLNPTVKTAQRRKMAKSVKRALINRKSAKPVEKVKSFKARTAKSAVKQGNRACGNHLYMESLRYLHGRESCNHLIKLVSKHPELYTCSWARKYCISQLPAEAQKAWKVVIGQMKKKYPKVNAKACIKFWRNLRNHFKMPRQQHYRPLTQFLYDLDGRQNRARSGLSLSLNDQPGPSPLSKKPGKKNQSAAGFFEQEYGRTILLKLFNEISKFPDFFAKRLIDVFVPNDLKGDDKGNWKTIITALRKKYPKVTEYDALKAWLSVRKKYFSQSCKSAWKGQIEFLNEWKANRNTHHEAQDNQADQESQEKPKEPSSSGRSTKRAVKKPSQARKSGGRQSAVDFFDHEYGRAPLLMLFNEIEKIPEFYAQRLLYVVVPSDLKGELAVNWRRIITALKKKYPKVTEFDALKAWLSVRKNYFYSSGSSGTWNRKLEFLNRWQANREAPWNDVQEAEEPLEPIQADPLQNPVQLIRAERAQSPPLAPYLHQLFQAFFPALVRRGESSESDSDEDNFESDSESDSDIEILQVIDHRPQPSPSLVATDTSASSEVDYEGDDEAETQNVAFVPIPGQDEDDDVVFLQEVPVANRPSTSGSVLNRPDSNEPCDNCRHTCKCEERRILLRAANHILEICDELYDYPEGREYLENLELRILRGEFNIKRRPQSGSN</sequence>
<feature type="region of interest" description="Disordered" evidence="1">
    <location>
        <begin position="289"/>
        <end position="311"/>
    </location>
</feature>
<dbReference type="AlphaFoldDB" id="A0A4U5MR97"/>
<comment type="caution">
    <text evidence="3">The sequence shown here is derived from an EMBL/GenBank/DDBJ whole genome shotgun (WGS) entry which is preliminary data.</text>
</comment>
<dbReference type="InterPro" id="IPR006578">
    <property type="entry name" value="MADF-dom"/>
</dbReference>
<feature type="region of interest" description="Disordered" evidence="1">
    <location>
        <begin position="623"/>
        <end position="642"/>
    </location>
</feature>
<dbReference type="EMBL" id="AZBU02000006">
    <property type="protein sequence ID" value="TKR72190.1"/>
    <property type="molecule type" value="Genomic_DNA"/>
</dbReference>
<evidence type="ECO:0000259" key="2">
    <source>
        <dbReference type="Pfam" id="PF10545"/>
    </source>
</evidence>
<feature type="region of interest" description="Disordered" evidence="1">
    <location>
        <begin position="651"/>
        <end position="671"/>
    </location>
</feature>
<keyword evidence="4" id="KW-1185">Reference proteome</keyword>
<proteinExistence type="predicted"/>
<feature type="compositionally biased region" description="Basic residues" evidence="1">
    <location>
        <begin position="443"/>
        <end position="453"/>
    </location>
</feature>
<reference evidence="3 4" key="1">
    <citation type="journal article" date="2015" name="Genome Biol.">
        <title>Comparative genomics of Steinernema reveals deeply conserved gene regulatory networks.</title>
        <authorList>
            <person name="Dillman A.R."/>
            <person name="Macchietto M."/>
            <person name="Porter C.F."/>
            <person name="Rogers A."/>
            <person name="Williams B."/>
            <person name="Antoshechkin I."/>
            <person name="Lee M.M."/>
            <person name="Goodwin Z."/>
            <person name="Lu X."/>
            <person name="Lewis E.E."/>
            <person name="Goodrich-Blair H."/>
            <person name="Stock S.P."/>
            <person name="Adams B.J."/>
            <person name="Sternberg P.W."/>
            <person name="Mortazavi A."/>
        </authorList>
    </citation>
    <scope>NUCLEOTIDE SEQUENCE [LARGE SCALE GENOMIC DNA]</scope>
    <source>
        <strain evidence="3 4">ALL</strain>
    </source>
</reference>